<dbReference type="InterPro" id="IPR038390">
    <property type="entry name" value="Metal_Tscrpt_repr_sf"/>
</dbReference>
<comment type="caution">
    <text evidence="1">The sequence shown here is derived from an EMBL/GenBank/DDBJ whole genome shotgun (WGS) entry which is preliminary data.</text>
</comment>
<accession>A0A1F4TMZ1</accession>
<name>A0A1F4TMZ1_UNCSA</name>
<protein>
    <recommendedName>
        <fullName evidence="3">Transcriptional regulator</fullName>
    </recommendedName>
</protein>
<dbReference type="GO" id="GO:0045892">
    <property type="term" value="P:negative regulation of DNA-templated transcription"/>
    <property type="evidence" value="ECO:0007669"/>
    <property type="project" value="UniProtKB-ARBA"/>
</dbReference>
<dbReference type="InterPro" id="IPR003735">
    <property type="entry name" value="Metal_Tscrpt_repr"/>
</dbReference>
<organism evidence="1 2">
    <name type="scientific">candidate division WOR-1 bacterium RIFOXYC2_FULL_41_25</name>
    <dbReference type="NCBI Taxonomy" id="1802586"/>
    <lineage>
        <taxon>Bacteria</taxon>
        <taxon>Bacillati</taxon>
        <taxon>Saganbacteria</taxon>
    </lineage>
</organism>
<evidence type="ECO:0000313" key="1">
    <source>
        <dbReference type="EMBL" id="OGC33433.1"/>
    </source>
</evidence>
<dbReference type="CDD" id="cd10148">
    <property type="entry name" value="CsoR-like_DUF156"/>
    <property type="match status" value="1"/>
</dbReference>
<dbReference type="EMBL" id="MEUI01000035">
    <property type="protein sequence ID" value="OGC33433.1"/>
    <property type="molecule type" value="Genomic_DNA"/>
</dbReference>
<dbReference type="Gene3D" id="1.20.58.1000">
    <property type="entry name" value="Metal-sensitive repressor, helix protomer"/>
    <property type="match status" value="1"/>
</dbReference>
<dbReference type="GO" id="GO:0046872">
    <property type="term" value="F:metal ion binding"/>
    <property type="evidence" value="ECO:0007669"/>
    <property type="project" value="InterPro"/>
</dbReference>
<dbReference type="Proteomes" id="UP000177309">
    <property type="component" value="Unassembled WGS sequence"/>
</dbReference>
<sequence length="89" mass="9911">MGMLRSKEKVKILKRLNRISGQVAGLKRMVAEPRYCVDILTQIAAVRAALSSVGSCILKDHLESCVSEAIKKGKGKKHIEELIDVFQKF</sequence>
<dbReference type="Pfam" id="PF02583">
    <property type="entry name" value="Trns_repr_metal"/>
    <property type="match status" value="1"/>
</dbReference>
<evidence type="ECO:0008006" key="3">
    <source>
        <dbReference type="Google" id="ProtNLM"/>
    </source>
</evidence>
<dbReference type="PANTHER" id="PTHR33677">
    <property type="entry name" value="TRANSCRIPTIONAL REPRESSOR FRMR-RELATED"/>
    <property type="match status" value="1"/>
</dbReference>
<dbReference type="AlphaFoldDB" id="A0A1F4TMZ1"/>
<proteinExistence type="predicted"/>
<reference evidence="1 2" key="1">
    <citation type="journal article" date="2016" name="Nat. Commun.">
        <title>Thousands of microbial genomes shed light on interconnected biogeochemical processes in an aquifer system.</title>
        <authorList>
            <person name="Anantharaman K."/>
            <person name="Brown C.T."/>
            <person name="Hug L.A."/>
            <person name="Sharon I."/>
            <person name="Castelle C.J."/>
            <person name="Probst A.J."/>
            <person name="Thomas B.C."/>
            <person name="Singh A."/>
            <person name="Wilkins M.J."/>
            <person name="Karaoz U."/>
            <person name="Brodie E.L."/>
            <person name="Williams K.H."/>
            <person name="Hubbard S.S."/>
            <person name="Banfield J.F."/>
        </authorList>
    </citation>
    <scope>NUCLEOTIDE SEQUENCE [LARGE SCALE GENOMIC DNA]</scope>
</reference>
<dbReference type="GO" id="GO:0003677">
    <property type="term" value="F:DNA binding"/>
    <property type="evidence" value="ECO:0007669"/>
    <property type="project" value="InterPro"/>
</dbReference>
<evidence type="ECO:0000313" key="2">
    <source>
        <dbReference type="Proteomes" id="UP000177309"/>
    </source>
</evidence>
<gene>
    <name evidence="1" type="ORF">A2462_06740</name>
</gene>